<sequence length="391" mass="42188">MRTEINLMGRLTVQRNGNVHHLSSPQARVAFARLALAGPNGVLRDELGETIWPFELPATWASALRSLISRLRTFVGSWRPEIAEPIVLSCGRYVLDLGPAADEEIVVDVRRAHHLVAAARTALADEANAEAAAFVDESLRCLRFQFMAEHDGEWVAEQRDVLTALRIAAMELGYRAAMAEHDHPRAVRIAKETVAVAPDRESAYRDLMSAHKAVGNRAEALHEYRRLQTILSEELGVDPSPETELVYLDLLGRAARPTGSDSSPADSRSNARSAPLGSSSRGAAGRAAASSQRSRRTVVTARSAPGRTGAPRVSHAEVLGAVSVLLRAGALQPIRTSSAGRGERHPGLLLHDAVAKDAMRSHPDLYWADGSALGQPAADRRIQVPGVGLKR</sequence>
<dbReference type="Proteomes" id="UP000527616">
    <property type="component" value="Unassembled WGS sequence"/>
</dbReference>
<evidence type="ECO:0000313" key="5">
    <source>
        <dbReference type="EMBL" id="NYI71616.1"/>
    </source>
</evidence>
<evidence type="ECO:0000256" key="2">
    <source>
        <dbReference type="ARBA" id="ARBA00023163"/>
    </source>
</evidence>
<reference evidence="5 6" key="1">
    <citation type="submission" date="2020-07" db="EMBL/GenBank/DDBJ databases">
        <title>Sequencing the genomes of 1000 actinobacteria strains.</title>
        <authorList>
            <person name="Klenk H.-P."/>
        </authorList>
    </citation>
    <scope>NUCLEOTIDE SEQUENCE [LARGE SCALE GENOMIC DNA]</scope>
    <source>
        <strain evidence="5 6">DSM 103164</strain>
    </source>
</reference>
<comment type="caution">
    <text evidence="5">The sequence shown here is derived from an EMBL/GenBank/DDBJ whole genome shotgun (WGS) entry which is preliminary data.</text>
</comment>
<dbReference type="InterPro" id="IPR005158">
    <property type="entry name" value="BTAD"/>
</dbReference>
<dbReference type="InterPro" id="IPR016032">
    <property type="entry name" value="Sig_transdc_resp-reg_C-effctor"/>
</dbReference>
<dbReference type="SMART" id="SM01043">
    <property type="entry name" value="BTAD"/>
    <property type="match status" value="1"/>
</dbReference>
<dbReference type="PANTHER" id="PTHR35807">
    <property type="entry name" value="TRANSCRIPTIONAL REGULATOR REDD-RELATED"/>
    <property type="match status" value="1"/>
</dbReference>
<gene>
    <name evidence="5" type="ORF">GGQ54_002176</name>
</gene>
<dbReference type="InterPro" id="IPR011990">
    <property type="entry name" value="TPR-like_helical_dom_sf"/>
</dbReference>
<dbReference type="RefSeq" id="WP_179445420.1">
    <property type="nucleotide sequence ID" value="NZ_JACBZS010000001.1"/>
</dbReference>
<evidence type="ECO:0000256" key="1">
    <source>
        <dbReference type="ARBA" id="ARBA00023015"/>
    </source>
</evidence>
<dbReference type="Gene3D" id="1.10.10.10">
    <property type="entry name" value="Winged helix-like DNA-binding domain superfamily/Winged helix DNA-binding domain"/>
    <property type="match status" value="1"/>
</dbReference>
<protein>
    <submittedName>
        <fullName evidence="5">DNA-binding SARP family transcriptional activator</fullName>
    </submittedName>
</protein>
<dbReference type="GO" id="GO:0003677">
    <property type="term" value="F:DNA binding"/>
    <property type="evidence" value="ECO:0007669"/>
    <property type="project" value="UniProtKB-KW"/>
</dbReference>
<dbReference type="InterPro" id="IPR036388">
    <property type="entry name" value="WH-like_DNA-bd_sf"/>
</dbReference>
<keyword evidence="2" id="KW-0804">Transcription</keyword>
<dbReference type="PANTHER" id="PTHR35807:SF1">
    <property type="entry name" value="TRANSCRIPTIONAL REGULATOR REDD"/>
    <property type="match status" value="1"/>
</dbReference>
<dbReference type="Pfam" id="PF03704">
    <property type="entry name" value="BTAD"/>
    <property type="match status" value="1"/>
</dbReference>
<evidence type="ECO:0000313" key="6">
    <source>
        <dbReference type="Proteomes" id="UP000527616"/>
    </source>
</evidence>
<keyword evidence="6" id="KW-1185">Reference proteome</keyword>
<evidence type="ECO:0000256" key="3">
    <source>
        <dbReference type="SAM" id="MobiDB-lite"/>
    </source>
</evidence>
<dbReference type="AlphaFoldDB" id="A0A7Z0ILJ2"/>
<feature type="domain" description="Bacterial transcriptional activator" evidence="4">
    <location>
        <begin position="107"/>
        <end position="251"/>
    </location>
</feature>
<dbReference type="InterPro" id="IPR051677">
    <property type="entry name" value="AfsR-DnrI-RedD_regulator"/>
</dbReference>
<dbReference type="SUPFAM" id="SSF46894">
    <property type="entry name" value="C-terminal effector domain of the bipartite response regulators"/>
    <property type="match status" value="1"/>
</dbReference>
<feature type="region of interest" description="Disordered" evidence="3">
    <location>
        <begin position="256"/>
        <end position="312"/>
    </location>
</feature>
<evidence type="ECO:0000259" key="4">
    <source>
        <dbReference type="SMART" id="SM01043"/>
    </source>
</evidence>
<dbReference type="GO" id="GO:0006355">
    <property type="term" value="P:regulation of DNA-templated transcription"/>
    <property type="evidence" value="ECO:0007669"/>
    <property type="project" value="InterPro"/>
</dbReference>
<keyword evidence="5" id="KW-0238">DNA-binding</keyword>
<feature type="compositionally biased region" description="Low complexity" evidence="3">
    <location>
        <begin position="271"/>
        <end position="304"/>
    </location>
</feature>
<name>A0A7Z0ILJ2_9ACTN</name>
<dbReference type="SUPFAM" id="SSF48452">
    <property type="entry name" value="TPR-like"/>
    <property type="match status" value="1"/>
</dbReference>
<dbReference type="EMBL" id="JACBZS010000001">
    <property type="protein sequence ID" value="NYI71616.1"/>
    <property type="molecule type" value="Genomic_DNA"/>
</dbReference>
<proteinExistence type="predicted"/>
<feature type="compositionally biased region" description="Polar residues" evidence="3">
    <location>
        <begin position="259"/>
        <end position="270"/>
    </location>
</feature>
<organism evidence="5 6">
    <name type="scientific">Naumannella cuiyingiana</name>
    <dbReference type="NCBI Taxonomy" id="1347891"/>
    <lineage>
        <taxon>Bacteria</taxon>
        <taxon>Bacillati</taxon>
        <taxon>Actinomycetota</taxon>
        <taxon>Actinomycetes</taxon>
        <taxon>Propionibacteriales</taxon>
        <taxon>Propionibacteriaceae</taxon>
        <taxon>Naumannella</taxon>
    </lineage>
</organism>
<accession>A0A7Z0ILJ2</accession>
<dbReference type="Gene3D" id="1.25.40.10">
    <property type="entry name" value="Tetratricopeptide repeat domain"/>
    <property type="match status" value="1"/>
</dbReference>
<keyword evidence="1" id="KW-0805">Transcription regulation</keyword>